<feature type="compositionally biased region" description="Low complexity" evidence="2">
    <location>
        <begin position="884"/>
        <end position="898"/>
    </location>
</feature>
<feature type="compositionally biased region" description="Basic and acidic residues" evidence="2">
    <location>
        <begin position="853"/>
        <end position="870"/>
    </location>
</feature>
<sequence>MEKNSSAAPNAVTPTPSDAPAASAGRVAQQPEAGAPLPTATTPPLRLRSTAHATVAPTDEGRVGETVDHDGSSLYGAGDERDSWMGREEDEEALSLAGGAFSLQGGSASALAAARPPPALRRPSLLFESAVTTDALFARVQQQQPSVAQPWPHSRPVGGEAQPRRTSRPISSILGRPPPAPQASTTTAAAPSCGSNLYAHPTPQHGSSMSSSPLVPSDALGGLRSASPTSTVDYIEIEHKQKELRDAVEHHVQSLERSLALRDEEVAALSSRMRKLEEDYQFNYNLIAERDAALEEASGQLQRLYRELKRLTEESTRMEKKIDTAEKDAKAARQRVREVEEERDAAVRRVQRDFTIKERHLAEVVRAKEEALEKEQAEQHAWYKDRVKALEEERAVMTDRSALVSIETEDRFKQQVARLQSEVAGLQQALKDARQQKADADRRIVAAEEANAALAHESAMIQQRHEAFAQEAALTKRELEERLVRVVGDAEKRTLEAEAAAREEAGRASRVALERTRLQSMLVEAQERLQHLTTRYDEEVARFTKERQQLLKSSDEAMAATAAVEQELHNTKRELEQQRRQASEEATRLRREVERAQETSEATRKELVTAKESCSEWRAEVQRLEAEVRRWKSEEGKTATSGRQECSAWEEKYRQAELKVQFLQEEAQQIKKAQQSAVEQAQAEAVRLTRELHASEAARRALEDRFHLQKDFREERDGLQMLRAEREQLQKRVVELEHTNAEVRLQVANFAAELQNDPVIKAAKETQQRAVALQQELTHAKAEVQLLQDSLRDKEEEVARLKTEMLRVQVLVGSDGAESHPPDGQAHLAIGAATLSDNVSRALQRQQQQMRSEYSRMRESYEEMVRELDRQRRRRRRSIRRSRTASAASSSSTGYSSTEGAKLPKRHHKRVDGEQLAAPGVSVPPELPDSKTAHLLQESEVWRQRCMQLEQQLLTALRERDRLKKELQLAKQDVVALGAEKASLLDLNSLLKAQLREAYRLHVGDTSTSLARGPTATTPATGAHDVRISPQLLAAALQALEEGTPVSGDTADRPRKRSAAGAEATATRHRSRADEASALKESPVVHSTRGYVAPLPSSAALQSISAQQAQERLTALEQEIGAVRKQLATASATQQQHEHGQAVIRRGNSSVRHYGLGD</sequence>
<feature type="compositionally biased region" description="Low complexity" evidence="2">
    <location>
        <begin position="11"/>
        <end position="24"/>
    </location>
</feature>
<keyword evidence="1" id="KW-0175">Coiled coil</keyword>
<feature type="compositionally biased region" description="Basic and acidic residues" evidence="2">
    <location>
        <begin position="59"/>
        <end position="71"/>
    </location>
</feature>
<organism evidence="3 4">
    <name type="scientific">Leishmania enriettii</name>
    <dbReference type="NCBI Taxonomy" id="5663"/>
    <lineage>
        <taxon>Eukaryota</taxon>
        <taxon>Discoba</taxon>
        <taxon>Euglenozoa</taxon>
        <taxon>Kinetoplastea</taxon>
        <taxon>Metakinetoplastina</taxon>
        <taxon>Trypanosomatida</taxon>
        <taxon>Trypanosomatidae</taxon>
        <taxon>Leishmaniinae</taxon>
        <taxon>Leishmania</taxon>
    </lineage>
</organism>
<dbReference type="AlphaFoldDB" id="A0A836GX29"/>
<feature type="coiled-coil region" evidence="1">
    <location>
        <begin position="259"/>
        <end position="377"/>
    </location>
</feature>
<feature type="region of interest" description="Disordered" evidence="2">
    <location>
        <begin position="573"/>
        <end position="605"/>
    </location>
</feature>
<evidence type="ECO:0000256" key="2">
    <source>
        <dbReference type="SAM" id="MobiDB-lite"/>
    </source>
</evidence>
<comment type="caution">
    <text evidence="3">The sequence shown here is derived from an EMBL/GenBank/DDBJ whole genome shotgun (WGS) entry which is preliminary data.</text>
</comment>
<dbReference type="RefSeq" id="XP_067693905.1">
    <property type="nucleotide sequence ID" value="XM_067838726.1"/>
</dbReference>
<feature type="compositionally biased region" description="Basic residues" evidence="2">
    <location>
        <begin position="871"/>
        <end position="883"/>
    </location>
</feature>
<dbReference type="KEGG" id="lenr:94174236"/>
<feature type="compositionally biased region" description="Low complexity" evidence="2">
    <location>
        <begin position="35"/>
        <end position="48"/>
    </location>
</feature>
<feature type="region of interest" description="Disordered" evidence="2">
    <location>
        <begin position="1129"/>
        <end position="1158"/>
    </location>
</feature>
<evidence type="ECO:0000313" key="3">
    <source>
        <dbReference type="EMBL" id="KAG5481724.1"/>
    </source>
</evidence>
<dbReference type="GeneID" id="94174236"/>
<reference evidence="3 4" key="1">
    <citation type="submission" date="2021-02" db="EMBL/GenBank/DDBJ databases">
        <title>Leishmania (Mundinia) enrietti genome sequencing and assembly.</title>
        <authorList>
            <person name="Almutairi H."/>
            <person name="Gatherer D."/>
        </authorList>
    </citation>
    <scope>NUCLEOTIDE SEQUENCE [LARGE SCALE GENOMIC DNA]</scope>
    <source>
        <strain evidence="3">CUR178</strain>
    </source>
</reference>
<dbReference type="OrthoDB" id="250544at2759"/>
<gene>
    <name evidence="3" type="ORF">CUR178_07077</name>
</gene>
<protein>
    <recommendedName>
        <fullName evidence="5">200 kDa antigen p200</fullName>
    </recommendedName>
</protein>
<keyword evidence="4" id="KW-1185">Reference proteome</keyword>
<feature type="region of interest" description="Disordered" evidence="2">
    <location>
        <begin position="1"/>
        <end position="87"/>
    </location>
</feature>
<proteinExistence type="predicted"/>
<evidence type="ECO:0000256" key="1">
    <source>
        <dbReference type="SAM" id="Coils"/>
    </source>
</evidence>
<feature type="compositionally biased region" description="Low complexity" evidence="2">
    <location>
        <begin position="182"/>
        <end position="192"/>
    </location>
</feature>
<feature type="region of interest" description="Disordered" evidence="2">
    <location>
        <begin position="141"/>
        <end position="227"/>
    </location>
</feature>
<dbReference type="EMBL" id="JAFHKP010000018">
    <property type="protein sequence ID" value="KAG5481724.1"/>
    <property type="molecule type" value="Genomic_DNA"/>
</dbReference>
<feature type="compositionally biased region" description="Basic and acidic residues" evidence="2">
    <location>
        <begin position="78"/>
        <end position="87"/>
    </location>
</feature>
<evidence type="ECO:0008006" key="5">
    <source>
        <dbReference type="Google" id="ProtNLM"/>
    </source>
</evidence>
<feature type="region of interest" description="Disordered" evidence="2">
    <location>
        <begin position="840"/>
        <end position="911"/>
    </location>
</feature>
<evidence type="ECO:0000313" key="4">
    <source>
        <dbReference type="Proteomes" id="UP000674179"/>
    </source>
</evidence>
<feature type="region of interest" description="Disordered" evidence="2">
    <location>
        <begin position="1043"/>
        <end position="1084"/>
    </location>
</feature>
<feature type="compositionally biased region" description="Polar residues" evidence="2">
    <location>
        <begin position="840"/>
        <end position="849"/>
    </location>
</feature>
<dbReference type="Proteomes" id="UP000674179">
    <property type="component" value="Chromosome 18"/>
</dbReference>
<feature type="coiled-coil region" evidence="1">
    <location>
        <begin position="946"/>
        <end position="980"/>
    </location>
</feature>
<feature type="coiled-coil region" evidence="1">
    <location>
        <begin position="409"/>
        <end position="457"/>
    </location>
</feature>
<name>A0A836GX29_LEIEN</name>
<accession>A0A836GX29</accession>